<name>A0A0C2WQZ3_AMAMK</name>
<proteinExistence type="predicted"/>
<evidence type="ECO:0000313" key="3">
    <source>
        <dbReference type="Proteomes" id="UP000054549"/>
    </source>
</evidence>
<sequence length="564" mass="63826">MNGTAPASNISDVRRTSRCNESEEERQELNESTHCAKEASQLLLEQKQAIAGREEDLKSEIERGLNALSPIKQLSDDVLCHIFELHCKDSLPVAFPLNHPVWGPRPPPGQFTLSHVCSAWREIILDVPTFWNSIRIVPKDFDTPQTLVSVVKAANTWLSRAKGLPCSIDIDFTEDDGLGSWASRRSLWKTDWHDNIIRDIISLHKFKKLDVTFADHHLRDLLQLPDDKLSCVEDLCLRYISLDEYEAAPPLDLHKLSNLTSFSFLPNLFDPYSLCNPSKDYSKLTGIPWHNLRHIRLRATEPATMPASFCLDVLTRCSAVLETCSLVITTDQSSPRVPAHLSQLRELKVIICSLYREKEILESFLLSLRFPRLSSLTLGSLDDPHISIDFQILLRVQDASQMHLEELIIPDLTLDVDVRTLLTAFPSLRRVELPETVTFADEAMIEIGAGSIGVFLEDLTIYNSDLDLEKLLQMIKARSRAGDRDGNHGVEVTEFKSVTLHCDGAEDEMEDEVLTSIEEIKLSGVDFNVVFADYSDEESQQYSPYGDYSDESYEDEAIYGDFAW</sequence>
<evidence type="ECO:0000256" key="1">
    <source>
        <dbReference type="SAM" id="MobiDB-lite"/>
    </source>
</evidence>
<feature type="region of interest" description="Disordered" evidence="1">
    <location>
        <begin position="1"/>
        <end position="33"/>
    </location>
</feature>
<gene>
    <name evidence="2" type="ORF">M378DRAFT_169658</name>
</gene>
<dbReference type="Gene3D" id="1.20.1280.50">
    <property type="match status" value="1"/>
</dbReference>
<feature type="compositionally biased region" description="Polar residues" evidence="1">
    <location>
        <begin position="1"/>
        <end position="11"/>
    </location>
</feature>
<evidence type="ECO:0000313" key="2">
    <source>
        <dbReference type="EMBL" id="KIL59151.1"/>
    </source>
</evidence>
<dbReference type="EMBL" id="KN818321">
    <property type="protein sequence ID" value="KIL59151.1"/>
    <property type="molecule type" value="Genomic_DNA"/>
</dbReference>
<dbReference type="Proteomes" id="UP000054549">
    <property type="component" value="Unassembled WGS sequence"/>
</dbReference>
<organism evidence="2 3">
    <name type="scientific">Amanita muscaria (strain Koide BX008)</name>
    <dbReference type="NCBI Taxonomy" id="946122"/>
    <lineage>
        <taxon>Eukaryota</taxon>
        <taxon>Fungi</taxon>
        <taxon>Dikarya</taxon>
        <taxon>Basidiomycota</taxon>
        <taxon>Agaricomycotina</taxon>
        <taxon>Agaricomycetes</taxon>
        <taxon>Agaricomycetidae</taxon>
        <taxon>Agaricales</taxon>
        <taxon>Pluteineae</taxon>
        <taxon>Amanitaceae</taxon>
        <taxon>Amanita</taxon>
    </lineage>
</organism>
<dbReference type="InParanoid" id="A0A0C2WQZ3"/>
<dbReference type="HOGENOM" id="CLU_036613_0_0_1"/>
<reference evidence="2 3" key="1">
    <citation type="submission" date="2014-04" db="EMBL/GenBank/DDBJ databases">
        <title>Evolutionary Origins and Diversification of the Mycorrhizal Mutualists.</title>
        <authorList>
            <consortium name="DOE Joint Genome Institute"/>
            <consortium name="Mycorrhizal Genomics Consortium"/>
            <person name="Kohler A."/>
            <person name="Kuo A."/>
            <person name="Nagy L.G."/>
            <person name="Floudas D."/>
            <person name="Copeland A."/>
            <person name="Barry K.W."/>
            <person name="Cichocki N."/>
            <person name="Veneault-Fourrey C."/>
            <person name="LaButti K."/>
            <person name="Lindquist E.A."/>
            <person name="Lipzen A."/>
            <person name="Lundell T."/>
            <person name="Morin E."/>
            <person name="Murat C."/>
            <person name="Riley R."/>
            <person name="Ohm R."/>
            <person name="Sun H."/>
            <person name="Tunlid A."/>
            <person name="Henrissat B."/>
            <person name="Grigoriev I.V."/>
            <person name="Hibbett D.S."/>
            <person name="Martin F."/>
        </authorList>
    </citation>
    <scope>NUCLEOTIDE SEQUENCE [LARGE SCALE GENOMIC DNA]</scope>
    <source>
        <strain evidence="2 3">Koide BX008</strain>
    </source>
</reference>
<protein>
    <submittedName>
        <fullName evidence="2">Uncharacterized protein</fullName>
    </submittedName>
</protein>
<accession>A0A0C2WQZ3</accession>
<dbReference type="OrthoDB" id="3057781at2759"/>
<keyword evidence="3" id="KW-1185">Reference proteome</keyword>
<feature type="compositionally biased region" description="Basic and acidic residues" evidence="1">
    <location>
        <begin position="12"/>
        <end position="33"/>
    </location>
</feature>
<dbReference type="STRING" id="946122.A0A0C2WQZ3"/>
<dbReference type="AlphaFoldDB" id="A0A0C2WQZ3"/>